<dbReference type="EMBL" id="ML986593">
    <property type="protein sequence ID" value="KAF2267209.1"/>
    <property type="molecule type" value="Genomic_DNA"/>
</dbReference>
<dbReference type="CDD" id="cd09917">
    <property type="entry name" value="F-box_SF"/>
    <property type="match status" value="1"/>
</dbReference>
<gene>
    <name evidence="1" type="ORF">CC78DRAFT_566357</name>
</gene>
<organism evidence="1 2">
    <name type="scientific">Lojkania enalia</name>
    <dbReference type="NCBI Taxonomy" id="147567"/>
    <lineage>
        <taxon>Eukaryota</taxon>
        <taxon>Fungi</taxon>
        <taxon>Dikarya</taxon>
        <taxon>Ascomycota</taxon>
        <taxon>Pezizomycotina</taxon>
        <taxon>Dothideomycetes</taxon>
        <taxon>Pleosporomycetidae</taxon>
        <taxon>Pleosporales</taxon>
        <taxon>Pleosporales incertae sedis</taxon>
        <taxon>Lojkania</taxon>
    </lineage>
</organism>
<evidence type="ECO:0000313" key="2">
    <source>
        <dbReference type="Proteomes" id="UP000800093"/>
    </source>
</evidence>
<reference evidence="2" key="1">
    <citation type="journal article" date="2020" name="Stud. Mycol.">
        <title>101 Dothideomycetes genomes: A test case for predicting lifestyles and emergence of pathogens.</title>
        <authorList>
            <person name="Haridas S."/>
            <person name="Albert R."/>
            <person name="Binder M."/>
            <person name="Bloem J."/>
            <person name="LaButti K."/>
            <person name="Salamov A."/>
            <person name="Andreopoulos B."/>
            <person name="Baker S."/>
            <person name="Barry K."/>
            <person name="Bills G."/>
            <person name="Bluhm B."/>
            <person name="Cannon C."/>
            <person name="Castanera R."/>
            <person name="Culley D."/>
            <person name="Daum C."/>
            <person name="Ezra D."/>
            <person name="Gonzalez J."/>
            <person name="Henrissat B."/>
            <person name="Kuo A."/>
            <person name="Liang C."/>
            <person name="Lipzen A."/>
            <person name="Lutzoni F."/>
            <person name="Magnuson J."/>
            <person name="Mondo S."/>
            <person name="Nolan M."/>
            <person name="Ohm R."/>
            <person name="Pangilinan J."/>
            <person name="Park H.-J."/>
            <person name="Ramirez L."/>
            <person name="Alfaro M."/>
            <person name="Sun H."/>
            <person name="Tritt A."/>
            <person name="Yoshinaga Y."/>
            <person name="Zwiers L.-H."/>
            <person name="Turgeon B."/>
            <person name="Goodwin S."/>
            <person name="Spatafora J."/>
            <person name="Crous P."/>
            <person name="Grigoriev I."/>
        </authorList>
    </citation>
    <scope>NUCLEOTIDE SEQUENCE [LARGE SCALE GENOMIC DNA]</scope>
    <source>
        <strain evidence="2">CBS 304.66</strain>
    </source>
</reference>
<comment type="caution">
    <text evidence="1">The sequence shown here is derived from an EMBL/GenBank/DDBJ whole genome shotgun (WGS) entry which is preliminary data.</text>
</comment>
<sequence length="81" mass="9503">MGDVEQSYFPLARLADDLLIVVFKHLVEVSPHSLRACTGVCHRFYRLALPIKYRDHVLIVNLDRVRQTSRLRNERSQLPLF</sequence>
<name>A0A9P4N7S3_9PLEO</name>
<dbReference type="AlphaFoldDB" id="A0A9P4N7S3"/>
<dbReference type="InterPro" id="IPR036047">
    <property type="entry name" value="F-box-like_dom_sf"/>
</dbReference>
<evidence type="ECO:0000313" key="1">
    <source>
        <dbReference type="EMBL" id="KAF2267209.1"/>
    </source>
</evidence>
<dbReference type="Proteomes" id="UP000800093">
    <property type="component" value="Unassembled WGS sequence"/>
</dbReference>
<keyword evidence="2" id="KW-1185">Reference proteome</keyword>
<dbReference type="OrthoDB" id="3945550at2759"/>
<dbReference type="Gene3D" id="1.20.1280.50">
    <property type="match status" value="1"/>
</dbReference>
<feature type="non-terminal residue" evidence="1">
    <location>
        <position position="81"/>
    </location>
</feature>
<dbReference type="SUPFAM" id="SSF81383">
    <property type="entry name" value="F-box domain"/>
    <property type="match status" value="1"/>
</dbReference>
<proteinExistence type="predicted"/>
<protein>
    <recommendedName>
        <fullName evidence="3">F-box domain-containing protein</fullName>
    </recommendedName>
</protein>
<accession>A0A9P4N7S3</accession>
<evidence type="ECO:0008006" key="3">
    <source>
        <dbReference type="Google" id="ProtNLM"/>
    </source>
</evidence>